<proteinExistence type="predicted"/>
<name>A0A1V0S9I8_9VIRU</name>
<feature type="compositionally biased region" description="Acidic residues" evidence="1">
    <location>
        <begin position="336"/>
        <end position="352"/>
    </location>
</feature>
<evidence type="ECO:0000259" key="2">
    <source>
        <dbReference type="Pfam" id="PF03235"/>
    </source>
</evidence>
<evidence type="ECO:0000256" key="1">
    <source>
        <dbReference type="SAM" id="MobiDB-lite"/>
    </source>
</evidence>
<dbReference type="InterPro" id="IPR004919">
    <property type="entry name" value="GmrSD_N"/>
</dbReference>
<dbReference type="Pfam" id="PF03235">
    <property type="entry name" value="GmrSD_N"/>
    <property type="match status" value="1"/>
</dbReference>
<accession>A0A1V0S9I8</accession>
<gene>
    <name evidence="3" type="ORF">Catovirus_1_430</name>
</gene>
<dbReference type="PANTHER" id="PTHR39639:SF1">
    <property type="entry name" value="DUF262 DOMAIN-CONTAINING PROTEIN"/>
    <property type="match status" value="1"/>
</dbReference>
<feature type="domain" description="GmrSD restriction endonucleases N-terminal" evidence="2">
    <location>
        <begin position="24"/>
        <end position="240"/>
    </location>
</feature>
<organism evidence="3">
    <name type="scientific">Catovirus CTV1</name>
    <dbReference type="NCBI Taxonomy" id="1977631"/>
    <lineage>
        <taxon>Viruses</taxon>
        <taxon>Varidnaviria</taxon>
        <taxon>Bamfordvirae</taxon>
        <taxon>Nucleocytoviricota</taxon>
        <taxon>Megaviricetes</taxon>
        <taxon>Imitervirales</taxon>
        <taxon>Mimiviridae</taxon>
        <taxon>Klosneuvirinae</taxon>
        <taxon>Catovirus</taxon>
    </lineage>
</organism>
<dbReference type="EMBL" id="KY684083">
    <property type="protein sequence ID" value="ARF08380.1"/>
    <property type="molecule type" value="Genomic_DNA"/>
</dbReference>
<protein>
    <recommendedName>
        <fullName evidence="2">GmrSD restriction endonucleases N-terminal domain-containing protein</fullName>
    </recommendedName>
</protein>
<sequence length="372" mass="42793">MGVKKYSTTAVYQSVSTILTEVNDKSKMDLNPNYQRGEVWVIAKRAKYIESLYKGIAPTPCIFNYSDGMKTCMDGKQRISSIKRYVENEFAFELEETGEIIFYDKVIKENLSKDQLKTPIIRVMTKTEKDDFNTLQIPTITYKNLSYSEQVDIFHRIQNGVALSIGELTATLFTKEKLSEMFVKYCDSKLKLMKKYGDSKRKNHQNIIANAMYICSKNILRDINKNYKLEFFSNMNSESSLQTHMDQTSKVLEMVYGDNMLGHSSIKNTIKKNFQLCLMYFFANNKSVDYAALRTVIIELDSVKDIGSSSAGKVLGNIYAKICEKYDQYTKNNNTDCDEESDKSDKSDDSEEEKPPRKTKVYKKIVVKGKTK</sequence>
<dbReference type="PANTHER" id="PTHR39639">
    <property type="entry name" value="CHROMOSOME 16, WHOLE GENOME SHOTGUN SEQUENCE"/>
    <property type="match status" value="1"/>
</dbReference>
<reference evidence="3" key="1">
    <citation type="journal article" date="2017" name="Science">
        <title>Giant viruses with an expanded complement of translation system components.</title>
        <authorList>
            <person name="Schulz F."/>
            <person name="Yutin N."/>
            <person name="Ivanova N.N."/>
            <person name="Ortega D.R."/>
            <person name="Lee T.K."/>
            <person name="Vierheilig J."/>
            <person name="Daims H."/>
            <person name="Horn M."/>
            <person name="Wagner M."/>
            <person name="Jensen G.J."/>
            <person name="Kyrpides N.C."/>
            <person name="Koonin E.V."/>
            <person name="Woyke T."/>
        </authorList>
    </citation>
    <scope>NUCLEOTIDE SEQUENCE</scope>
    <source>
        <strain evidence="3">CTV1</strain>
    </source>
</reference>
<feature type="region of interest" description="Disordered" evidence="1">
    <location>
        <begin position="330"/>
        <end position="372"/>
    </location>
</feature>
<feature type="compositionally biased region" description="Basic residues" evidence="1">
    <location>
        <begin position="357"/>
        <end position="372"/>
    </location>
</feature>
<evidence type="ECO:0000313" key="3">
    <source>
        <dbReference type="EMBL" id="ARF08380.1"/>
    </source>
</evidence>